<evidence type="ECO:0000313" key="5">
    <source>
        <dbReference type="Proteomes" id="UP000236845"/>
    </source>
</evidence>
<dbReference type="SUPFAM" id="SSF49265">
    <property type="entry name" value="Fibronectin type III"/>
    <property type="match status" value="1"/>
</dbReference>
<dbReference type="InterPro" id="IPR013783">
    <property type="entry name" value="Ig-like_fold"/>
</dbReference>
<dbReference type="Pfam" id="PF00041">
    <property type="entry name" value="fn3"/>
    <property type="match status" value="1"/>
</dbReference>
<keyword evidence="2" id="KW-1133">Transmembrane helix</keyword>
<proteinExistence type="predicted"/>
<organism evidence="4 5">
    <name type="scientific">Candidatus Kerfeldbacteria bacterium CG08_land_8_20_14_0_20_43_14</name>
    <dbReference type="NCBI Taxonomy" id="2014246"/>
    <lineage>
        <taxon>Bacteria</taxon>
        <taxon>Candidatus Kerfeldiibacteriota</taxon>
    </lineage>
</organism>
<feature type="region of interest" description="Disordered" evidence="1">
    <location>
        <begin position="463"/>
        <end position="482"/>
    </location>
</feature>
<keyword evidence="2" id="KW-0472">Membrane</keyword>
<feature type="domain" description="Fibronectin type-III" evidence="3">
    <location>
        <begin position="419"/>
        <end position="525"/>
    </location>
</feature>
<dbReference type="Proteomes" id="UP000236845">
    <property type="component" value="Unassembled WGS sequence"/>
</dbReference>
<dbReference type="Gene3D" id="2.60.40.10">
    <property type="entry name" value="Immunoglobulins"/>
    <property type="match status" value="1"/>
</dbReference>
<evidence type="ECO:0000256" key="2">
    <source>
        <dbReference type="SAM" id="Phobius"/>
    </source>
</evidence>
<name>A0A2H0YRR1_9BACT</name>
<accession>A0A2H0YRR1</accession>
<dbReference type="AlphaFoldDB" id="A0A2H0YRR1"/>
<evidence type="ECO:0000313" key="4">
    <source>
        <dbReference type="EMBL" id="PIS40433.1"/>
    </source>
</evidence>
<reference evidence="5" key="1">
    <citation type="submission" date="2017-09" db="EMBL/GenBank/DDBJ databases">
        <title>Depth-based differentiation of microbial function through sediment-hosted aquifers and enrichment of novel symbionts in the deep terrestrial subsurface.</title>
        <authorList>
            <person name="Probst A.J."/>
            <person name="Ladd B."/>
            <person name="Jarett J.K."/>
            <person name="Geller-Mcgrath D.E."/>
            <person name="Sieber C.M.K."/>
            <person name="Emerson J.B."/>
            <person name="Anantharaman K."/>
            <person name="Thomas B.C."/>
            <person name="Malmstrom R."/>
            <person name="Stieglmeier M."/>
            <person name="Klingl A."/>
            <person name="Woyke T."/>
            <person name="Ryan C.M."/>
            <person name="Banfield J.F."/>
        </authorList>
    </citation>
    <scope>NUCLEOTIDE SEQUENCE [LARGE SCALE GENOMIC DNA]</scope>
</reference>
<dbReference type="InterPro" id="IPR036116">
    <property type="entry name" value="FN3_sf"/>
</dbReference>
<evidence type="ECO:0000259" key="3">
    <source>
        <dbReference type="PROSITE" id="PS50853"/>
    </source>
</evidence>
<dbReference type="InterPro" id="IPR036278">
    <property type="entry name" value="Sialidase_sf"/>
</dbReference>
<feature type="transmembrane region" description="Helical" evidence="2">
    <location>
        <begin position="12"/>
        <end position="31"/>
    </location>
</feature>
<dbReference type="PROSITE" id="PS50853">
    <property type="entry name" value="FN3"/>
    <property type="match status" value="1"/>
</dbReference>
<comment type="caution">
    <text evidence="4">The sequence shown here is derived from an EMBL/GenBank/DDBJ whole genome shotgun (WGS) entry which is preliminary data.</text>
</comment>
<sequence length="545" mass="59134">MAIKFSKHFSYTRTPIAIFIISVLAVSFFIIKKNSQASIAPTQISTCASASCTLTIPRHKIFMSQNDPNDLWVVFENGRYNNFKKSIDGGLTWTATEPDALTVEAYLDYHASLDGDSQDNIYVTNPGSGNVHFRKARAPGETASDFNSQILLTSSFIPSGVSTRSNVLVQDANNIWVFARTSTHAVGNVRYFRSTDGGLTFSQEGWVSNTGYDNVRIGSLLIEGQLAVVIWYSDDSSSTGWGYKYFIWNGSQFVANADSSIVWGSKIYRREYSMSYVNGVFHVVYEDATGHLIHSWKSYNNGTGSWNQSNIETLPYNPAEWSPSFSRHGSDLYLFYVRQETSTSGNNNLYYRKWNNQAHTWSAAVAITSDGLSNHYPNGPALVNPTANFIPVIFSGPGNTIKYTTIDTNPSGDTTAPAAISNLARSNSTTTTVTLTWTAPGDDNNSGTATSYDLRHSTSSITSANWGSATPASGEPAPQIAGTSQSMTISGLSANTTYYFAIKTNDEANNVSGLSNVVSVTTESESAPPTGDITPPAAVTDLVAQ</sequence>
<dbReference type="SMART" id="SM00060">
    <property type="entry name" value="FN3"/>
    <property type="match status" value="1"/>
</dbReference>
<dbReference type="SUPFAM" id="SSF50939">
    <property type="entry name" value="Sialidases"/>
    <property type="match status" value="1"/>
</dbReference>
<keyword evidence="2" id="KW-0812">Transmembrane</keyword>
<evidence type="ECO:0000256" key="1">
    <source>
        <dbReference type="SAM" id="MobiDB-lite"/>
    </source>
</evidence>
<dbReference type="InterPro" id="IPR003961">
    <property type="entry name" value="FN3_dom"/>
</dbReference>
<dbReference type="EMBL" id="PEXW01000070">
    <property type="protein sequence ID" value="PIS40433.1"/>
    <property type="molecule type" value="Genomic_DNA"/>
</dbReference>
<protein>
    <recommendedName>
        <fullName evidence="3">Fibronectin type-III domain-containing protein</fullName>
    </recommendedName>
</protein>
<gene>
    <name evidence="4" type="ORF">COT26_03365</name>
</gene>
<dbReference type="CDD" id="cd15482">
    <property type="entry name" value="Sialidase_non-viral"/>
    <property type="match status" value="1"/>
</dbReference>